<dbReference type="EMBL" id="JALAWA010000010">
    <property type="protein sequence ID" value="MCY9186145.1"/>
    <property type="molecule type" value="Genomic_DNA"/>
</dbReference>
<reference evidence="1" key="2">
    <citation type="submission" date="2022-02" db="EMBL/GenBank/DDBJ databases">
        <title>Crop Bioprotection Bacillus Genome Sequencing.</title>
        <authorList>
            <person name="Dunlap C."/>
        </authorList>
    </citation>
    <scope>NUCLEOTIDE SEQUENCE</scope>
    <source>
        <strain evidence="1">EC49O2N-C10</strain>
    </source>
</reference>
<dbReference type="AlphaFoldDB" id="A0A9Q4HP10"/>
<sequence>MTKSNQNVHVLADETLGGIKREYVEVKRKAKIGEKVIIVDADVQDEEPYDNGDIFKVEKKYGLSETARNRW</sequence>
<name>A0A9Q4HP10_9BACI</name>
<organism evidence="1 4">
    <name type="scientific">Bacillus halotolerans</name>
    <dbReference type="NCBI Taxonomy" id="260554"/>
    <lineage>
        <taxon>Bacteria</taxon>
        <taxon>Bacillati</taxon>
        <taxon>Bacillota</taxon>
        <taxon>Bacilli</taxon>
        <taxon>Bacillales</taxon>
        <taxon>Bacillaceae</taxon>
        <taxon>Bacillus</taxon>
    </lineage>
</organism>
<dbReference type="RefSeq" id="WP_024121522.1">
    <property type="nucleotide sequence ID" value="NZ_ASJT01000049.1"/>
</dbReference>
<protein>
    <submittedName>
        <fullName evidence="1">Uncharacterized protein</fullName>
    </submittedName>
</protein>
<evidence type="ECO:0000313" key="3">
    <source>
        <dbReference type="Proteomes" id="UP000234803"/>
    </source>
</evidence>
<evidence type="ECO:0000313" key="1">
    <source>
        <dbReference type="EMBL" id="MCY9186145.1"/>
    </source>
</evidence>
<evidence type="ECO:0000313" key="4">
    <source>
        <dbReference type="Proteomes" id="UP001073053"/>
    </source>
</evidence>
<evidence type="ECO:0000313" key="2">
    <source>
        <dbReference type="EMBL" id="PLS04610.1"/>
    </source>
</evidence>
<reference evidence="2 3" key="1">
    <citation type="submission" date="2017-12" db="EMBL/GenBank/DDBJ databases">
        <title>Comparative Functional Genomics of Dry Heat Resistant strains isolated from the Viking Spacecraft.</title>
        <authorList>
            <person name="Seuylemezian A."/>
            <person name="Cooper K."/>
            <person name="Vaishampayan P."/>
        </authorList>
    </citation>
    <scope>NUCLEOTIDE SEQUENCE [LARGE SCALE GENOMIC DNA]</scope>
    <source>
        <strain evidence="2 3">V48-19</strain>
    </source>
</reference>
<dbReference type="Proteomes" id="UP000234803">
    <property type="component" value="Unassembled WGS sequence"/>
</dbReference>
<accession>A0A9Q4HP10</accession>
<proteinExistence type="predicted"/>
<dbReference type="EMBL" id="PGUV01000016">
    <property type="protein sequence ID" value="PLS04610.1"/>
    <property type="molecule type" value="Genomic_DNA"/>
</dbReference>
<gene>
    <name evidence="2" type="ORF">CUU63_19190</name>
    <name evidence="1" type="ORF">MOF03_16035</name>
</gene>
<dbReference type="Proteomes" id="UP001073053">
    <property type="component" value="Unassembled WGS sequence"/>
</dbReference>
<comment type="caution">
    <text evidence="1">The sequence shown here is derived from an EMBL/GenBank/DDBJ whole genome shotgun (WGS) entry which is preliminary data.</text>
</comment>